<evidence type="ECO:0000259" key="2">
    <source>
        <dbReference type="Pfam" id="PF09413"/>
    </source>
</evidence>
<evidence type="ECO:0000256" key="1">
    <source>
        <dbReference type="SAM" id="MobiDB-lite"/>
    </source>
</evidence>
<dbReference type="SUPFAM" id="SSF54913">
    <property type="entry name" value="GlnB-like"/>
    <property type="match status" value="1"/>
</dbReference>
<keyword evidence="4" id="KW-1185">Reference proteome</keyword>
<dbReference type="RefSeq" id="WP_132128230.1">
    <property type="nucleotide sequence ID" value="NZ_CP042432.1"/>
</dbReference>
<accession>A0A4R3KW07</accession>
<dbReference type="Pfam" id="PF09413">
    <property type="entry name" value="DUF2007"/>
    <property type="match status" value="1"/>
</dbReference>
<evidence type="ECO:0000313" key="3">
    <source>
        <dbReference type="EMBL" id="TCS89144.1"/>
    </source>
</evidence>
<feature type="region of interest" description="Disordered" evidence="1">
    <location>
        <begin position="69"/>
        <end position="97"/>
    </location>
</feature>
<name>A0A4R3KW07_9SPHI</name>
<dbReference type="InterPro" id="IPR011322">
    <property type="entry name" value="N-reg_PII-like_a/b"/>
</dbReference>
<dbReference type="Proteomes" id="UP000295807">
    <property type="component" value="Unassembled WGS sequence"/>
</dbReference>
<dbReference type="OrthoDB" id="8480302at2"/>
<gene>
    <name evidence="3" type="ORF">EDD80_102338</name>
</gene>
<organism evidence="3 4">
    <name type="scientific">Anseongella ginsenosidimutans</name>
    <dbReference type="NCBI Taxonomy" id="496056"/>
    <lineage>
        <taxon>Bacteria</taxon>
        <taxon>Pseudomonadati</taxon>
        <taxon>Bacteroidota</taxon>
        <taxon>Sphingobacteriia</taxon>
        <taxon>Sphingobacteriales</taxon>
        <taxon>Sphingobacteriaceae</taxon>
        <taxon>Anseongella</taxon>
    </lineage>
</organism>
<dbReference type="Gene3D" id="3.30.70.790">
    <property type="entry name" value="UreE, C-terminal domain"/>
    <property type="match status" value="1"/>
</dbReference>
<dbReference type="AlphaFoldDB" id="A0A4R3KW07"/>
<dbReference type="EMBL" id="SMAD01000002">
    <property type="protein sequence ID" value="TCS89144.1"/>
    <property type="molecule type" value="Genomic_DNA"/>
</dbReference>
<comment type="caution">
    <text evidence="3">The sequence shown here is derived from an EMBL/GenBank/DDBJ whole genome shotgun (WGS) entry which is preliminary data.</text>
</comment>
<proteinExistence type="predicted"/>
<dbReference type="InterPro" id="IPR018551">
    <property type="entry name" value="DUF2007"/>
</dbReference>
<sequence>MAENKLIELRKFDNAGTAHIIKAHLESAGIHCMLAGEDSLGFQPILTSPTGGIRLLVLEPDLKRALAVLAGEDPDEGEDRDSWDTDRYEDPDDATGT</sequence>
<feature type="domain" description="DUF2007" evidence="2">
    <location>
        <begin position="7"/>
        <end position="70"/>
    </location>
</feature>
<evidence type="ECO:0000313" key="4">
    <source>
        <dbReference type="Proteomes" id="UP000295807"/>
    </source>
</evidence>
<protein>
    <submittedName>
        <fullName evidence="3">Putative signal transducing protein</fullName>
    </submittedName>
</protein>
<reference evidence="3 4" key="1">
    <citation type="submission" date="2019-03" db="EMBL/GenBank/DDBJ databases">
        <title>Genomic Encyclopedia of Type Strains, Phase IV (KMG-IV): sequencing the most valuable type-strain genomes for metagenomic binning, comparative biology and taxonomic classification.</title>
        <authorList>
            <person name="Goeker M."/>
        </authorList>
    </citation>
    <scope>NUCLEOTIDE SEQUENCE [LARGE SCALE GENOMIC DNA]</scope>
    <source>
        <strain evidence="3 4">DSM 21100</strain>
    </source>
</reference>